<comment type="caution">
    <text evidence="2">The sequence shown here is derived from an EMBL/GenBank/DDBJ whole genome shotgun (WGS) entry which is preliminary data.</text>
</comment>
<organism evidence="2">
    <name type="scientific">Streptomyces sp. SID7499</name>
    <dbReference type="NCBI Taxonomy" id="2706086"/>
    <lineage>
        <taxon>Bacteria</taxon>
        <taxon>Bacillati</taxon>
        <taxon>Actinomycetota</taxon>
        <taxon>Actinomycetes</taxon>
        <taxon>Kitasatosporales</taxon>
        <taxon>Streptomycetaceae</taxon>
        <taxon>Streptomyces</taxon>
    </lineage>
</organism>
<gene>
    <name evidence="2" type="ORF">G3M58_87995</name>
</gene>
<feature type="non-terminal residue" evidence="2">
    <location>
        <position position="1"/>
    </location>
</feature>
<accession>A0A6G3XW05</accession>
<feature type="non-terminal residue" evidence="2">
    <location>
        <position position="77"/>
    </location>
</feature>
<evidence type="ECO:0000256" key="1">
    <source>
        <dbReference type="SAM" id="MobiDB-lite"/>
    </source>
</evidence>
<dbReference type="AlphaFoldDB" id="A0A6G3XW05"/>
<dbReference type="EMBL" id="JAAGMN010009501">
    <property type="protein sequence ID" value="NEE21998.1"/>
    <property type="molecule type" value="Genomic_DNA"/>
</dbReference>
<protein>
    <submittedName>
        <fullName evidence="2">Uncharacterized protein</fullName>
    </submittedName>
</protein>
<sequence length="77" mass="8217">NGYWRPELCPMETVTLDTLAGAVERAVERGEALWAETRKGQAGPPETPGRTGTAGTGGGPVHVEFLLPFDLLNHDMA</sequence>
<feature type="region of interest" description="Disordered" evidence="1">
    <location>
        <begin position="34"/>
        <end position="59"/>
    </location>
</feature>
<reference evidence="2" key="1">
    <citation type="submission" date="2020-01" db="EMBL/GenBank/DDBJ databases">
        <title>Insect and environment-associated Actinomycetes.</title>
        <authorList>
            <person name="Currrie C."/>
            <person name="Chevrette M."/>
            <person name="Carlson C."/>
            <person name="Stubbendieck R."/>
            <person name="Wendt-Pienkowski E."/>
        </authorList>
    </citation>
    <scope>NUCLEOTIDE SEQUENCE</scope>
    <source>
        <strain evidence="2">SID7499</strain>
    </source>
</reference>
<proteinExistence type="predicted"/>
<evidence type="ECO:0000313" key="2">
    <source>
        <dbReference type="EMBL" id="NEE21998.1"/>
    </source>
</evidence>
<name>A0A6G3XW05_9ACTN</name>